<keyword evidence="1" id="KW-0812">Transmembrane</keyword>
<dbReference type="EMBL" id="BLAL01000262">
    <property type="protein sequence ID" value="GES98001.1"/>
    <property type="molecule type" value="Genomic_DNA"/>
</dbReference>
<gene>
    <name evidence="2" type="ORF">RCL2_002456300</name>
</gene>
<feature type="transmembrane region" description="Helical" evidence="1">
    <location>
        <begin position="96"/>
        <end position="118"/>
    </location>
</feature>
<name>A0A8H3QZQ7_9GLOM</name>
<accession>A0A8H3QZQ7</accession>
<comment type="caution">
    <text evidence="2">The sequence shown here is derived from an EMBL/GenBank/DDBJ whole genome shotgun (WGS) entry which is preliminary data.</text>
</comment>
<keyword evidence="1" id="KW-0472">Membrane</keyword>
<reference evidence="2" key="1">
    <citation type="submission" date="2019-10" db="EMBL/GenBank/DDBJ databases">
        <title>Conservation and host-specific expression of non-tandemly repeated heterogenous ribosome RNA gene in arbuscular mycorrhizal fungi.</title>
        <authorList>
            <person name="Maeda T."/>
            <person name="Kobayashi Y."/>
            <person name="Nakagawa T."/>
            <person name="Ezawa T."/>
            <person name="Yamaguchi K."/>
            <person name="Bino T."/>
            <person name="Nishimoto Y."/>
            <person name="Shigenobu S."/>
            <person name="Kawaguchi M."/>
        </authorList>
    </citation>
    <scope>NUCLEOTIDE SEQUENCE</scope>
    <source>
        <strain evidence="2">HR1</strain>
    </source>
</reference>
<evidence type="ECO:0000313" key="3">
    <source>
        <dbReference type="Proteomes" id="UP000615446"/>
    </source>
</evidence>
<dbReference type="Proteomes" id="UP000615446">
    <property type="component" value="Unassembled WGS sequence"/>
</dbReference>
<feature type="transmembrane region" description="Helical" evidence="1">
    <location>
        <begin position="12"/>
        <end position="37"/>
    </location>
</feature>
<keyword evidence="1" id="KW-1133">Transmembrane helix</keyword>
<feature type="transmembrane region" description="Helical" evidence="1">
    <location>
        <begin position="57"/>
        <end position="84"/>
    </location>
</feature>
<evidence type="ECO:0000256" key="1">
    <source>
        <dbReference type="SAM" id="Phobius"/>
    </source>
</evidence>
<dbReference type="AlphaFoldDB" id="A0A8H3QZQ7"/>
<proteinExistence type="predicted"/>
<sequence>MGLQIAKCCFCIPLKAGVIIISLLWLLGGLSFAVLLVTNIRINRQEAQIAPEDYSDVVTFAISMVVIYAFISLGAAFGLYAVIFSKKYKMLKFYSTIGYIITGIQVLFSITSIIYLIIFKKICENYSKGSSTCNQLYFFNLLLSLSVIYGICMILLSVYFSLVISAYARRRKSIEEEAATYLNGSSSQTNHNLVVDLSDQTNHNLVVDLSDQINHNLAVDLSGQTLSSQTNHNLVQ</sequence>
<evidence type="ECO:0000313" key="2">
    <source>
        <dbReference type="EMBL" id="GES98001.1"/>
    </source>
</evidence>
<dbReference type="OrthoDB" id="2354286at2759"/>
<protein>
    <submittedName>
        <fullName evidence="2">Uncharacterized protein</fullName>
    </submittedName>
</protein>
<feature type="transmembrane region" description="Helical" evidence="1">
    <location>
        <begin position="138"/>
        <end position="164"/>
    </location>
</feature>
<organism evidence="2 3">
    <name type="scientific">Rhizophagus clarus</name>
    <dbReference type="NCBI Taxonomy" id="94130"/>
    <lineage>
        <taxon>Eukaryota</taxon>
        <taxon>Fungi</taxon>
        <taxon>Fungi incertae sedis</taxon>
        <taxon>Mucoromycota</taxon>
        <taxon>Glomeromycotina</taxon>
        <taxon>Glomeromycetes</taxon>
        <taxon>Glomerales</taxon>
        <taxon>Glomeraceae</taxon>
        <taxon>Rhizophagus</taxon>
    </lineage>
</organism>